<dbReference type="AlphaFoldDB" id="F8AG60"/>
<dbReference type="RefSeq" id="WP_013904954.1">
    <property type="nucleotide sequence ID" value="NC_015680.1"/>
</dbReference>
<evidence type="ECO:0000313" key="2">
    <source>
        <dbReference type="Proteomes" id="UP000008386"/>
    </source>
</evidence>
<dbReference type="OrthoDB" id="101799at2157"/>
<reference evidence="1 2" key="1">
    <citation type="journal article" date="2011" name="J. Bacteriol.">
        <title>Complete genome sequence of the obligate piezophilic hyperthermophilic archaeon Pyrococcus yayanosii CH1.</title>
        <authorList>
            <person name="Jun X."/>
            <person name="Lupeng L."/>
            <person name="Minjuan X."/>
            <person name="Oger P."/>
            <person name="Fengping W."/>
            <person name="Jebbar M."/>
            <person name="Xiang X."/>
        </authorList>
    </citation>
    <scope>NUCLEOTIDE SEQUENCE [LARGE SCALE GENOMIC DNA]</scope>
    <source>
        <strain evidence="2">CH1 / JCM 16557</strain>
    </source>
</reference>
<sequence>MVDVETGKKTPEQLERLLDELVEGIKNAKTPEEVELLEKKAKIVEDLIKAYEGDKDLEQVGKLVEKLGDVMENLIGPLKDLLAELYSPDRIEAMGRSVAEFYKTLVEAGMDKEEATKLTKEYMDSINIVKKLMESLGSVMGHGKEQGNWWMKMVGQTPKKPGNDGEEGA</sequence>
<dbReference type="EMBL" id="CP002779">
    <property type="protein sequence ID" value="AEH23896.1"/>
    <property type="molecule type" value="Genomic_DNA"/>
</dbReference>
<gene>
    <name evidence="1" type="ordered locus">PYCH_01940</name>
</gene>
<dbReference type="HOGENOM" id="CLU_134837_0_0_2"/>
<organism evidence="1 2">
    <name type="scientific">Pyrococcus yayanosii (strain CH1 / JCM 16557)</name>
    <dbReference type="NCBI Taxonomy" id="529709"/>
    <lineage>
        <taxon>Archaea</taxon>
        <taxon>Methanobacteriati</taxon>
        <taxon>Methanobacteriota</taxon>
        <taxon>Thermococci</taxon>
        <taxon>Thermococcales</taxon>
        <taxon>Thermococcaceae</taxon>
        <taxon>Pyrococcus</taxon>
    </lineage>
</organism>
<dbReference type="eggNOG" id="arCOG04079">
    <property type="taxonomic scope" value="Archaea"/>
</dbReference>
<dbReference type="KEGG" id="pya:PYCH_01940"/>
<accession>F8AG60</accession>
<name>F8AG60_PYRYC</name>
<dbReference type="Proteomes" id="UP000008386">
    <property type="component" value="Chromosome"/>
</dbReference>
<dbReference type="STRING" id="529709.PYCH_01940"/>
<evidence type="ECO:0000313" key="1">
    <source>
        <dbReference type="EMBL" id="AEH23896.1"/>
    </source>
</evidence>
<proteinExistence type="predicted"/>
<dbReference type="GeneID" id="10836772"/>
<protein>
    <submittedName>
        <fullName evidence="1">Uncharacterized protein</fullName>
    </submittedName>
</protein>
<keyword evidence="2" id="KW-1185">Reference proteome</keyword>